<dbReference type="PROSITE" id="PS50089">
    <property type="entry name" value="ZF_RING_2"/>
    <property type="match status" value="1"/>
</dbReference>
<sequence length="463" mass="50762">MADAPNLFLRLTDDRDHQEPPARFPPPRSFWPSQSAAGSAIADRDPFVPVFSSGPTFGELDSGSDYSGYSDDDDDDDHATLSLDLFRRPPPSVSGAAMDPFPEPFGSPVFRVSEGPEEIGPPCSLDIGLGLGLGSGFERDDDNDAGEDVDREVVVPDWAADDFFIGRRSSPSESTEFSRARPVGSGGLRVVGFDSDSDSDGQIVAMGNEQIAGISDDGEVDRYRISDDLGLPLCWDTLQLSDGRRDANEGFDWEEIDGQDVERDVLSIMVLGDEERSDDIGGSGRDEVEPEDVVRNVNWEILLAMNNLGRSPFDPDDVEAYFEDQDGLVYTSDYESYEVLFGHFTEQDGNTKGSPPAAKSVVENLPSAVMTKEDAADIDADCAVCKDGIVAEDRVKRLPCLHHYHEECILPWLGIRNTCPLCRFELPTDDPEYEKQKAWRAGGSVIPGDEAPLRYDFEVLPEA</sequence>
<dbReference type="Proteomes" id="UP000012960">
    <property type="component" value="Unplaced"/>
</dbReference>
<dbReference type="OrthoDB" id="8062037at2759"/>
<dbReference type="Gramene" id="Ma03_t06250.1">
    <property type="protein sequence ID" value="Ma03_p06250.1"/>
    <property type="gene ID" value="Ma03_g06250"/>
</dbReference>
<protein>
    <recommendedName>
        <fullName evidence="2">RING-type E3 ubiquitin transferase</fullName>
        <ecNumber evidence="2">2.3.2.27</ecNumber>
    </recommendedName>
</protein>
<evidence type="ECO:0000256" key="4">
    <source>
        <dbReference type="ARBA" id="ARBA00022723"/>
    </source>
</evidence>
<keyword evidence="5 8" id="KW-0863">Zinc-finger</keyword>
<dbReference type="Gene3D" id="3.30.40.10">
    <property type="entry name" value="Zinc/RING finger domain, C3HC4 (zinc finger)"/>
    <property type="match status" value="1"/>
</dbReference>
<dbReference type="OMA" id="CKDEMNI"/>
<evidence type="ECO:0000256" key="5">
    <source>
        <dbReference type="ARBA" id="ARBA00022771"/>
    </source>
</evidence>
<feature type="compositionally biased region" description="Basic and acidic residues" evidence="9">
    <location>
        <begin position="11"/>
        <end position="20"/>
    </location>
</feature>
<proteinExistence type="predicted"/>
<reference evidence="12" key="2">
    <citation type="submission" date="2021-05" db="UniProtKB">
        <authorList>
            <consortium name="EnsemblPlants"/>
        </authorList>
    </citation>
    <scope>IDENTIFICATION</scope>
    <source>
        <strain evidence="12">subsp. malaccensis</strain>
    </source>
</reference>
<dbReference type="EMBL" id="HG996468">
    <property type="protein sequence ID" value="CAG1849332.1"/>
    <property type="molecule type" value="Genomic_DNA"/>
</dbReference>
<keyword evidence="6" id="KW-0833">Ubl conjugation pathway</keyword>
<gene>
    <name evidence="11" type="ORF">GSMUA_209180.1</name>
</gene>
<feature type="region of interest" description="Disordered" evidence="9">
    <location>
        <begin position="1"/>
        <end position="101"/>
    </location>
</feature>
<evidence type="ECO:0000256" key="3">
    <source>
        <dbReference type="ARBA" id="ARBA00022679"/>
    </source>
</evidence>
<dbReference type="InterPro" id="IPR013083">
    <property type="entry name" value="Znf_RING/FYVE/PHD"/>
</dbReference>
<name>A0A804I924_MUSAM</name>
<evidence type="ECO:0000256" key="6">
    <source>
        <dbReference type="ARBA" id="ARBA00022786"/>
    </source>
</evidence>
<evidence type="ECO:0000256" key="9">
    <source>
        <dbReference type="SAM" id="MobiDB-lite"/>
    </source>
</evidence>
<keyword evidence="3" id="KW-0808">Transferase</keyword>
<evidence type="ECO:0000256" key="7">
    <source>
        <dbReference type="ARBA" id="ARBA00022833"/>
    </source>
</evidence>
<evidence type="ECO:0000259" key="10">
    <source>
        <dbReference type="PROSITE" id="PS50089"/>
    </source>
</evidence>
<feature type="domain" description="RING-type" evidence="10">
    <location>
        <begin position="382"/>
        <end position="423"/>
    </location>
</feature>
<dbReference type="AlphaFoldDB" id="A0A804I924"/>
<dbReference type="PANTHER" id="PTHR15710">
    <property type="entry name" value="E3 UBIQUITIN-PROTEIN LIGASE PRAJA"/>
    <property type="match status" value="1"/>
</dbReference>
<dbReference type="EnsemblPlants" id="Ma03_t06250.1">
    <property type="protein sequence ID" value="Ma03_p06250.1"/>
    <property type="gene ID" value="Ma03_g06250"/>
</dbReference>
<accession>A0A804I924</accession>
<comment type="catalytic activity">
    <reaction evidence="1">
        <text>S-ubiquitinyl-[E2 ubiquitin-conjugating enzyme]-L-cysteine + [acceptor protein]-L-lysine = [E2 ubiquitin-conjugating enzyme]-L-cysteine + N(6)-ubiquitinyl-[acceptor protein]-L-lysine.</text>
        <dbReference type="EC" id="2.3.2.27"/>
    </reaction>
</comment>
<evidence type="ECO:0000313" key="12">
    <source>
        <dbReference type="EnsemblPlants" id="Ma03_p06250.1"/>
    </source>
</evidence>
<dbReference type="FunFam" id="3.30.40.10:FF:000022">
    <property type="entry name" value="E3 ubiquitin-protein ligase RING1-like"/>
    <property type="match status" value="1"/>
</dbReference>
<evidence type="ECO:0000313" key="13">
    <source>
        <dbReference type="Proteomes" id="UP000012960"/>
    </source>
</evidence>
<dbReference type="Pfam" id="PF13639">
    <property type="entry name" value="zf-RING_2"/>
    <property type="match status" value="1"/>
</dbReference>
<dbReference type="PANTHER" id="PTHR15710:SF108">
    <property type="entry name" value="OS03G0286100 PROTEIN"/>
    <property type="match status" value="1"/>
</dbReference>
<evidence type="ECO:0000313" key="11">
    <source>
        <dbReference type="EMBL" id="CAG1849332.1"/>
    </source>
</evidence>
<keyword evidence="4" id="KW-0479">Metal-binding</keyword>
<evidence type="ECO:0000256" key="2">
    <source>
        <dbReference type="ARBA" id="ARBA00012483"/>
    </source>
</evidence>
<dbReference type="InParanoid" id="A0A804I924"/>
<evidence type="ECO:0000256" key="8">
    <source>
        <dbReference type="PROSITE-ProRule" id="PRU00175"/>
    </source>
</evidence>
<keyword evidence="7" id="KW-0862">Zinc</keyword>
<dbReference type="EC" id="2.3.2.27" evidence="2"/>
<dbReference type="GO" id="GO:0061630">
    <property type="term" value="F:ubiquitin protein ligase activity"/>
    <property type="evidence" value="ECO:0000318"/>
    <property type="project" value="GO_Central"/>
</dbReference>
<dbReference type="GO" id="GO:0006511">
    <property type="term" value="P:ubiquitin-dependent protein catabolic process"/>
    <property type="evidence" value="ECO:0000318"/>
    <property type="project" value="GO_Central"/>
</dbReference>
<dbReference type="SMART" id="SM00184">
    <property type="entry name" value="RING"/>
    <property type="match status" value="1"/>
</dbReference>
<reference evidence="11" key="1">
    <citation type="submission" date="2021-03" db="EMBL/GenBank/DDBJ databases">
        <authorList>
            <consortium name="Genoscope - CEA"/>
            <person name="William W."/>
        </authorList>
    </citation>
    <scope>NUCLEOTIDE SEQUENCE</scope>
    <source>
        <strain evidence="11">Doubled-haploid Pahang</strain>
    </source>
</reference>
<organism evidence="12 13">
    <name type="scientific">Musa acuminata subsp. malaccensis</name>
    <name type="common">Wild banana</name>
    <name type="synonym">Musa malaccensis</name>
    <dbReference type="NCBI Taxonomy" id="214687"/>
    <lineage>
        <taxon>Eukaryota</taxon>
        <taxon>Viridiplantae</taxon>
        <taxon>Streptophyta</taxon>
        <taxon>Embryophyta</taxon>
        <taxon>Tracheophyta</taxon>
        <taxon>Spermatophyta</taxon>
        <taxon>Magnoliopsida</taxon>
        <taxon>Liliopsida</taxon>
        <taxon>Zingiberales</taxon>
        <taxon>Musaceae</taxon>
        <taxon>Musa</taxon>
    </lineage>
</organism>
<dbReference type="SUPFAM" id="SSF57850">
    <property type="entry name" value="RING/U-box"/>
    <property type="match status" value="1"/>
</dbReference>
<keyword evidence="13" id="KW-1185">Reference proteome</keyword>
<dbReference type="InterPro" id="IPR001841">
    <property type="entry name" value="Znf_RING"/>
</dbReference>
<evidence type="ECO:0000256" key="1">
    <source>
        <dbReference type="ARBA" id="ARBA00000900"/>
    </source>
</evidence>
<dbReference type="GO" id="GO:0008270">
    <property type="term" value="F:zinc ion binding"/>
    <property type="evidence" value="ECO:0007669"/>
    <property type="project" value="UniProtKB-KW"/>
</dbReference>